<keyword evidence="8" id="KW-0505">Motor protein</keyword>
<feature type="region of interest" description="Disordered" evidence="12">
    <location>
        <begin position="142"/>
        <end position="165"/>
    </location>
</feature>
<dbReference type="GO" id="GO:0003341">
    <property type="term" value="P:cilium movement"/>
    <property type="evidence" value="ECO:0007669"/>
    <property type="project" value="TreeGrafter"/>
</dbReference>
<gene>
    <name evidence="13" type="ORF">Rsub_05629</name>
</gene>
<dbReference type="STRING" id="307507.A0A2V0NZF5"/>
<evidence type="ECO:0000256" key="12">
    <source>
        <dbReference type="SAM" id="MobiDB-lite"/>
    </source>
</evidence>
<dbReference type="GO" id="GO:0045503">
    <property type="term" value="F:dynein light chain binding"/>
    <property type="evidence" value="ECO:0007669"/>
    <property type="project" value="TreeGrafter"/>
</dbReference>
<dbReference type="SUPFAM" id="SSF50978">
    <property type="entry name" value="WD40 repeat-like"/>
    <property type="match status" value="1"/>
</dbReference>
<name>A0A2V0NZF5_9CHLO</name>
<comment type="subcellular location">
    <subcellularLocation>
        <location evidence="1">Cytoplasm</location>
        <location evidence="1">Cytoskeleton</location>
        <location evidence="1">Cilium axoneme</location>
    </subcellularLocation>
</comment>
<keyword evidence="6" id="KW-0677">Repeat</keyword>
<protein>
    <submittedName>
        <fullName evidence="13">Dynein intermediate chain</fullName>
    </submittedName>
</protein>
<feature type="region of interest" description="Disordered" evidence="12">
    <location>
        <begin position="1"/>
        <end position="42"/>
    </location>
</feature>
<evidence type="ECO:0000256" key="11">
    <source>
        <dbReference type="PROSITE-ProRule" id="PRU00221"/>
    </source>
</evidence>
<dbReference type="PROSITE" id="PS50082">
    <property type="entry name" value="WD_REPEATS_2"/>
    <property type="match status" value="1"/>
</dbReference>
<feature type="compositionally biased region" description="Pro residues" evidence="12">
    <location>
        <begin position="29"/>
        <end position="38"/>
    </location>
</feature>
<dbReference type="InterPro" id="IPR001680">
    <property type="entry name" value="WD40_rpt"/>
</dbReference>
<comment type="caution">
    <text evidence="13">The sequence shown here is derived from an EMBL/GenBank/DDBJ whole genome shotgun (WGS) entry which is preliminary data.</text>
</comment>
<evidence type="ECO:0000256" key="4">
    <source>
        <dbReference type="ARBA" id="ARBA00022574"/>
    </source>
</evidence>
<feature type="repeat" description="WD" evidence="11">
    <location>
        <begin position="559"/>
        <end position="592"/>
    </location>
</feature>
<organism evidence="13 14">
    <name type="scientific">Raphidocelis subcapitata</name>
    <dbReference type="NCBI Taxonomy" id="307507"/>
    <lineage>
        <taxon>Eukaryota</taxon>
        <taxon>Viridiplantae</taxon>
        <taxon>Chlorophyta</taxon>
        <taxon>core chlorophytes</taxon>
        <taxon>Chlorophyceae</taxon>
        <taxon>CS clade</taxon>
        <taxon>Sphaeropleales</taxon>
        <taxon>Selenastraceae</taxon>
        <taxon>Raphidocelis</taxon>
    </lineage>
</organism>
<dbReference type="GO" id="GO:0036157">
    <property type="term" value="C:outer dynein arm"/>
    <property type="evidence" value="ECO:0007669"/>
    <property type="project" value="TreeGrafter"/>
</dbReference>
<evidence type="ECO:0000256" key="9">
    <source>
        <dbReference type="ARBA" id="ARBA00023212"/>
    </source>
</evidence>
<feature type="region of interest" description="Disordered" evidence="12">
    <location>
        <begin position="215"/>
        <end position="257"/>
    </location>
</feature>
<dbReference type="Gene3D" id="2.130.10.10">
    <property type="entry name" value="YVTN repeat-like/Quinoprotein amine dehydrogenase"/>
    <property type="match status" value="2"/>
</dbReference>
<reference evidence="13 14" key="1">
    <citation type="journal article" date="2018" name="Sci. Rep.">
        <title>Raphidocelis subcapitata (=Pseudokirchneriella subcapitata) provides an insight into genome evolution and environmental adaptations in the Sphaeropleales.</title>
        <authorList>
            <person name="Suzuki S."/>
            <person name="Yamaguchi H."/>
            <person name="Nakajima N."/>
            <person name="Kawachi M."/>
        </authorList>
    </citation>
    <scope>NUCLEOTIDE SEQUENCE [LARGE SCALE GENOMIC DNA]</scope>
    <source>
        <strain evidence="13 14">NIES-35</strain>
    </source>
</reference>
<dbReference type="EMBL" id="BDRX01000037">
    <property type="protein sequence ID" value="GBF93018.1"/>
    <property type="molecule type" value="Genomic_DNA"/>
</dbReference>
<dbReference type="PANTHER" id="PTHR12442">
    <property type="entry name" value="DYNEIN INTERMEDIATE CHAIN"/>
    <property type="match status" value="1"/>
</dbReference>
<dbReference type="PROSITE" id="PS50294">
    <property type="entry name" value="WD_REPEATS_REGION"/>
    <property type="match status" value="1"/>
</dbReference>
<sequence length="758" mass="78925">MAPFGALLKRGGKRGAHRDKAQAQADAAEPPPLPPPPIGDEFAVPVREYVRPDNQLQLSEAQLGEEMPRMLTATNPTAPKNLARFNMKERCFKFDAMVDQTVAHYSSSGWLLHKSSEEAKKQGDAERAEAEAAAKFQSEVERAAREKEAGMDVEPPDDSRQLRNRFNFGDRAAQTFNYPLREGGTMTEPPPTATTTGSCSAWEVYDEYLRDAERQRAEEAAKPKGGARRPSTAAPGHAAAAAAPPAAGAAGGGSTLQGPAAEAAAAAAQRGGAAAAAARGDDDGDAALSAAGPAVAAAAAILDRMVVQNALADVAMDFKYWDDATDSFRPGEGSLLPLWTFKCPRGRKHVTSIAWSPAYTDMFAVGYGSFHFHRQTGGLVAIHSLKNPAAAENVFVTASGVMAVDFHPTFPNLLAIGCYDGSVAVFDARRRGGAPLYQATARSGKHSDAVWQVAWQEDELQKTLQFASVSTDGDVVLWTLTRSELAPERLMRLGARAALAAGGAVAAAAAAAAGAEAPGGGAAAAAARRVGGGVCMHFHWADGREHQYLAFSSEFLASFSGHGMAVYSVRWNRLHPSVFLSASADWSLRVWDARRAAAGPVLSFDLGDAVGDAAWAPYASTVAAAVTDDGRVHVIDVAANRLTPLCSQKVVRSARLTRLAFNARHPILLVGDSKGNVTCLKLSPNLRRSGGGAAGAGAQPHAAAAPAAGVGAAAAGERFEAAERQRLDGVLEVALKGRRAAVAAAAAEAASGGSCAAA</sequence>
<dbReference type="AlphaFoldDB" id="A0A2V0NZF5"/>
<comment type="similarity">
    <text evidence="2">Belongs to the dynein intermediate chain family.</text>
</comment>
<evidence type="ECO:0000256" key="8">
    <source>
        <dbReference type="ARBA" id="ARBA00023175"/>
    </source>
</evidence>
<evidence type="ECO:0000256" key="1">
    <source>
        <dbReference type="ARBA" id="ARBA00004430"/>
    </source>
</evidence>
<keyword evidence="9" id="KW-0206">Cytoskeleton</keyword>
<dbReference type="Pfam" id="PF00400">
    <property type="entry name" value="WD40"/>
    <property type="match status" value="2"/>
</dbReference>
<evidence type="ECO:0000256" key="3">
    <source>
        <dbReference type="ARBA" id="ARBA00022490"/>
    </source>
</evidence>
<dbReference type="GO" id="GO:0005874">
    <property type="term" value="C:microtubule"/>
    <property type="evidence" value="ECO:0007669"/>
    <property type="project" value="UniProtKB-KW"/>
</dbReference>
<evidence type="ECO:0000256" key="6">
    <source>
        <dbReference type="ARBA" id="ARBA00022737"/>
    </source>
</evidence>
<evidence type="ECO:0000256" key="10">
    <source>
        <dbReference type="ARBA" id="ARBA00023273"/>
    </source>
</evidence>
<keyword evidence="14" id="KW-1185">Reference proteome</keyword>
<evidence type="ECO:0000313" key="13">
    <source>
        <dbReference type="EMBL" id="GBF93018.1"/>
    </source>
</evidence>
<dbReference type="InterPro" id="IPR015943">
    <property type="entry name" value="WD40/YVTN_repeat-like_dom_sf"/>
</dbReference>
<feature type="compositionally biased region" description="Low complexity" evidence="12">
    <location>
        <begin position="233"/>
        <end position="248"/>
    </location>
</feature>
<dbReference type="InParanoid" id="A0A2V0NZF5"/>
<evidence type="ECO:0000313" key="14">
    <source>
        <dbReference type="Proteomes" id="UP000247498"/>
    </source>
</evidence>
<dbReference type="PANTHER" id="PTHR12442:SF11">
    <property type="entry name" value="DYNEIN AXONEMAL INTERMEDIATE CHAIN 1"/>
    <property type="match status" value="1"/>
</dbReference>
<dbReference type="Proteomes" id="UP000247498">
    <property type="component" value="Unassembled WGS sequence"/>
</dbReference>
<keyword evidence="4 11" id="KW-0853">WD repeat</keyword>
<keyword evidence="10" id="KW-0966">Cell projection</keyword>
<dbReference type="GO" id="GO:0045504">
    <property type="term" value="F:dynein heavy chain binding"/>
    <property type="evidence" value="ECO:0007669"/>
    <property type="project" value="TreeGrafter"/>
</dbReference>
<evidence type="ECO:0000256" key="7">
    <source>
        <dbReference type="ARBA" id="ARBA00023017"/>
    </source>
</evidence>
<evidence type="ECO:0000256" key="2">
    <source>
        <dbReference type="ARBA" id="ARBA00011059"/>
    </source>
</evidence>
<dbReference type="SMART" id="SM00320">
    <property type="entry name" value="WD40"/>
    <property type="match status" value="6"/>
</dbReference>
<proteinExistence type="inferred from homology"/>
<keyword evidence="7" id="KW-0243">Dynein</keyword>
<evidence type="ECO:0000256" key="5">
    <source>
        <dbReference type="ARBA" id="ARBA00022701"/>
    </source>
</evidence>
<dbReference type="OrthoDB" id="24670at2759"/>
<keyword evidence="5" id="KW-0493">Microtubule</keyword>
<keyword evidence="3" id="KW-0963">Cytoplasm</keyword>
<dbReference type="InterPro" id="IPR050687">
    <property type="entry name" value="Dynein_IC"/>
</dbReference>
<accession>A0A2V0NZF5</accession>
<dbReference type="InterPro" id="IPR036322">
    <property type="entry name" value="WD40_repeat_dom_sf"/>
</dbReference>
<dbReference type="GO" id="GO:0036158">
    <property type="term" value="P:outer dynein arm assembly"/>
    <property type="evidence" value="ECO:0007669"/>
    <property type="project" value="TreeGrafter"/>
</dbReference>